<evidence type="ECO:0000256" key="6">
    <source>
        <dbReference type="SAM" id="Phobius"/>
    </source>
</evidence>
<dbReference type="InterPro" id="IPR052536">
    <property type="entry name" value="ABC-4_Integral_Memb_Prot"/>
</dbReference>
<comment type="subcellular location">
    <subcellularLocation>
        <location evidence="1">Cell membrane</location>
        <topology evidence="1">Multi-pass membrane protein</topology>
    </subcellularLocation>
</comment>
<dbReference type="InterPro" id="IPR003838">
    <property type="entry name" value="ABC3_permease_C"/>
</dbReference>
<feature type="transmembrane region" description="Helical" evidence="6">
    <location>
        <begin position="299"/>
        <end position="321"/>
    </location>
</feature>
<dbReference type="PANTHER" id="PTHR46795">
    <property type="entry name" value="ABC TRANSPORTER PERMEASE-RELATED-RELATED"/>
    <property type="match status" value="1"/>
</dbReference>
<evidence type="ECO:0000313" key="8">
    <source>
        <dbReference type="EMBL" id="MBU5485924.1"/>
    </source>
</evidence>
<feature type="transmembrane region" description="Helical" evidence="6">
    <location>
        <begin position="59"/>
        <end position="78"/>
    </location>
</feature>
<evidence type="ECO:0000313" key="9">
    <source>
        <dbReference type="Proteomes" id="UP000726170"/>
    </source>
</evidence>
<feature type="transmembrane region" description="Helical" evidence="6">
    <location>
        <begin position="103"/>
        <end position="136"/>
    </location>
</feature>
<evidence type="ECO:0000256" key="3">
    <source>
        <dbReference type="ARBA" id="ARBA00022692"/>
    </source>
</evidence>
<keyword evidence="3 6" id="KW-0812">Transmembrane</keyword>
<feature type="transmembrane region" description="Helical" evidence="6">
    <location>
        <begin position="156"/>
        <end position="175"/>
    </location>
</feature>
<keyword evidence="4 6" id="KW-1133">Transmembrane helix</keyword>
<keyword evidence="2" id="KW-1003">Cell membrane</keyword>
<dbReference type="PANTHER" id="PTHR46795:SF3">
    <property type="entry name" value="ABC TRANSPORTER PERMEASE"/>
    <property type="match status" value="1"/>
</dbReference>
<dbReference type="Pfam" id="PF02687">
    <property type="entry name" value="FtsX"/>
    <property type="match status" value="1"/>
</dbReference>
<name>A0ABS6EL39_9CLOT</name>
<sequence length="703" mass="81097">MYFKLINKNFKKTFQNYAIYFATLSISAGLFFAFMSLTSRNNTILSDTPQYSFGMFQQIIKYATYSISLAFVVLINYVNKHMLKKRSREFSTYMILGMEQSNVAFLFFMETLMVGILAVIVGSVLGTILSGALTSLILISITNSFKFHLGFYPDTFVITLLFFTIVFILIGFMNIRKLAKSKLIDLLSDDKIAEGKKISSIRYILSTVITVICFSCAFTIIKDFFSMGRNYTGNIPPDISNRFQTLLFISLILGVFSGYYSISYVIVLVKKKLTSFKYLNLNLILLNNLYSKISSNAKVMTTVTIAIVIAVAGFMLAPVLADISEGYLDYRVPYDIIINNQYNYIDKIEDIPEIDYSFIDDILQEHDIEIEKSCQMEGYFIWDDFKNKETRKNKWDYPRLAISISDYNQIRKMSGYEPISLDDNEFVMHLDYEMDKQQVLKSIEASSKSIKLNDGTVLNLNPVKIYNEPLTSYMFNFNTDDVLVFPDEVCEGLHIAITNYYANTKQPINYNLCEKLEMTIGQTFKEKYSYLYDKYEVKYSSDKDYRDFIHPIRFKTKEKNDVMLGAVSVRLLGIYIGIIFFIMCLTVLALQQLTDSIENKGKFAVLNKMGVDKENIFKIITKQVTIYFGVPCVFSVLCSVMLLYTFILRFGNKVGVYIGNLQFIYNISIPMVLMAIILISYFMATIYSYRHNVRSIFNNKHRL</sequence>
<organism evidence="8 9">
    <name type="scientific">Clostridium mobile</name>
    <dbReference type="NCBI Taxonomy" id="2841512"/>
    <lineage>
        <taxon>Bacteria</taxon>
        <taxon>Bacillati</taxon>
        <taxon>Bacillota</taxon>
        <taxon>Clostridia</taxon>
        <taxon>Eubacteriales</taxon>
        <taxon>Clostridiaceae</taxon>
        <taxon>Clostridium</taxon>
    </lineage>
</organism>
<feature type="transmembrane region" description="Helical" evidence="6">
    <location>
        <begin position="667"/>
        <end position="689"/>
    </location>
</feature>
<protein>
    <submittedName>
        <fullName evidence="8">ABC transporter permease</fullName>
    </submittedName>
</protein>
<keyword evidence="5 6" id="KW-0472">Membrane</keyword>
<keyword evidence="9" id="KW-1185">Reference proteome</keyword>
<feature type="transmembrane region" description="Helical" evidence="6">
    <location>
        <begin position="245"/>
        <end position="269"/>
    </location>
</feature>
<feature type="transmembrane region" description="Helical" evidence="6">
    <location>
        <begin position="17"/>
        <end position="39"/>
    </location>
</feature>
<evidence type="ECO:0000259" key="7">
    <source>
        <dbReference type="Pfam" id="PF02687"/>
    </source>
</evidence>
<reference evidence="8 9" key="1">
    <citation type="submission" date="2021-06" db="EMBL/GenBank/DDBJ databases">
        <authorList>
            <person name="Sun Q."/>
            <person name="Li D."/>
        </authorList>
    </citation>
    <scope>NUCLEOTIDE SEQUENCE [LARGE SCALE GENOMIC DNA]</scope>
    <source>
        <strain evidence="8 9">MSJ-11</strain>
    </source>
</reference>
<gene>
    <name evidence="8" type="ORF">KQI86_16505</name>
</gene>
<evidence type="ECO:0000256" key="4">
    <source>
        <dbReference type="ARBA" id="ARBA00022989"/>
    </source>
</evidence>
<evidence type="ECO:0000256" key="1">
    <source>
        <dbReference type="ARBA" id="ARBA00004651"/>
    </source>
</evidence>
<comment type="caution">
    <text evidence="8">The sequence shown here is derived from an EMBL/GenBank/DDBJ whole genome shotgun (WGS) entry which is preliminary data.</text>
</comment>
<dbReference type="EMBL" id="JAHLQF010000004">
    <property type="protein sequence ID" value="MBU5485924.1"/>
    <property type="molecule type" value="Genomic_DNA"/>
</dbReference>
<evidence type="ECO:0000256" key="5">
    <source>
        <dbReference type="ARBA" id="ARBA00023136"/>
    </source>
</evidence>
<accession>A0ABS6EL39</accession>
<dbReference type="RefSeq" id="WP_216440524.1">
    <property type="nucleotide sequence ID" value="NZ_JAHLQF010000004.1"/>
</dbReference>
<feature type="transmembrane region" description="Helical" evidence="6">
    <location>
        <begin position="203"/>
        <end position="225"/>
    </location>
</feature>
<evidence type="ECO:0000256" key="2">
    <source>
        <dbReference type="ARBA" id="ARBA00022475"/>
    </source>
</evidence>
<feature type="transmembrane region" description="Helical" evidence="6">
    <location>
        <begin position="562"/>
        <end position="590"/>
    </location>
</feature>
<dbReference type="Proteomes" id="UP000726170">
    <property type="component" value="Unassembled WGS sequence"/>
</dbReference>
<feature type="domain" description="ABC3 transporter permease C-terminal" evidence="7">
    <location>
        <begin position="67"/>
        <end position="181"/>
    </location>
</feature>
<feature type="transmembrane region" description="Helical" evidence="6">
    <location>
        <begin position="624"/>
        <end position="647"/>
    </location>
</feature>
<proteinExistence type="predicted"/>